<dbReference type="OMA" id="SECFLPT"/>
<name>A0A0D3CG82_BRAOL</name>
<dbReference type="Proteomes" id="UP000032141">
    <property type="component" value="Chromosome C5"/>
</dbReference>
<proteinExistence type="predicted"/>
<feature type="region of interest" description="Disordered" evidence="1">
    <location>
        <begin position="336"/>
        <end position="358"/>
    </location>
</feature>
<dbReference type="AlphaFoldDB" id="A0A0D3CG82"/>
<protein>
    <submittedName>
        <fullName evidence="2">Uncharacterized protein</fullName>
    </submittedName>
</protein>
<reference evidence="2 3" key="1">
    <citation type="journal article" date="2014" name="Genome Biol.">
        <title>Transcriptome and methylome profiling reveals relics of genome dominance in the mesopolyploid Brassica oleracea.</title>
        <authorList>
            <person name="Parkin I.A."/>
            <person name="Koh C."/>
            <person name="Tang H."/>
            <person name="Robinson S.J."/>
            <person name="Kagale S."/>
            <person name="Clarke W.E."/>
            <person name="Town C.D."/>
            <person name="Nixon J."/>
            <person name="Krishnakumar V."/>
            <person name="Bidwell S.L."/>
            <person name="Denoeud F."/>
            <person name="Belcram H."/>
            <person name="Links M.G."/>
            <person name="Just J."/>
            <person name="Clarke C."/>
            <person name="Bender T."/>
            <person name="Huebert T."/>
            <person name="Mason A.S."/>
            <person name="Pires J.C."/>
            <person name="Barker G."/>
            <person name="Moore J."/>
            <person name="Walley P.G."/>
            <person name="Manoli S."/>
            <person name="Batley J."/>
            <person name="Edwards D."/>
            <person name="Nelson M.N."/>
            <person name="Wang X."/>
            <person name="Paterson A.H."/>
            <person name="King G."/>
            <person name="Bancroft I."/>
            <person name="Chalhoub B."/>
            <person name="Sharpe A.G."/>
        </authorList>
    </citation>
    <scope>NUCLEOTIDE SEQUENCE</scope>
    <source>
        <strain evidence="2 3">cv. TO1000</strain>
    </source>
</reference>
<feature type="compositionally biased region" description="Basic and acidic residues" evidence="1">
    <location>
        <begin position="1"/>
        <end position="12"/>
    </location>
</feature>
<evidence type="ECO:0000313" key="3">
    <source>
        <dbReference type="Proteomes" id="UP000032141"/>
    </source>
</evidence>
<keyword evidence="3" id="KW-1185">Reference proteome</keyword>
<dbReference type="Gramene" id="Bo5g082550.1">
    <property type="protein sequence ID" value="Bo5g082550.1"/>
    <property type="gene ID" value="Bo5g082550"/>
</dbReference>
<sequence>MSSSQNDKKSSDAEMAEASSQAPGSTPSDNAPACVAGFLSFREKMARRKAEKEMARADADLLSSSVLVVAPTHELEVQVLQDALAQPSRSSMTPILIEGNEKATEAMPPPPARKEIVLALRAPSATPIVQPKGRKRKYVRCNDRESSQHEGLNLASGLREKFVSLIDGMISECGSEVSRLARDLTKMHGILSESGAVLKALEDSHSAKVSKLEVQIGELERDLGRRRDLCLRRKRLRRPSPRRSMNRGIEKAKDAFRVEFQTRLAKIFGLLGSLECIRSRDLALASIDGRGSQIFRLQGRSGGCGRSFDLFLADLKSECFLPTCSEDPEGQDHVVGENGSGAAPSLDEAMGEGEDVGSSMCDVPQSMDKYMEPAPHGDQDVLNNSNETTELAVPELVFPDHLDILRTIVEPDLAWVVKNLKPDMDSHPADHPDSPAGVLIVTVVHLSGSDEPGQ</sequence>
<dbReference type="HOGENOM" id="CLU_039982_0_0_1"/>
<evidence type="ECO:0000256" key="1">
    <source>
        <dbReference type="SAM" id="MobiDB-lite"/>
    </source>
</evidence>
<accession>A0A0D3CG82</accession>
<feature type="region of interest" description="Disordered" evidence="1">
    <location>
        <begin position="1"/>
        <end position="33"/>
    </location>
</feature>
<feature type="compositionally biased region" description="Polar residues" evidence="1">
    <location>
        <begin position="18"/>
        <end position="29"/>
    </location>
</feature>
<dbReference type="EnsemblPlants" id="Bo5g082550.1">
    <property type="protein sequence ID" value="Bo5g082550.1"/>
    <property type="gene ID" value="Bo5g082550"/>
</dbReference>
<reference evidence="2" key="2">
    <citation type="submission" date="2015-03" db="UniProtKB">
        <authorList>
            <consortium name="EnsemblPlants"/>
        </authorList>
    </citation>
    <scope>IDENTIFICATION</scope>
</reference>
<organism evidence="2 3">
    <name type="scientific">Brassica oleracea var. oleracea</name>
    <dbReference type="NCBI Taxonomy" id="109376"/>
    <lineage>
        <taxon>Eukaryota</taxon>
        <taxon>Viridiplantae</taxon>
        <taxon>Streptophyta</taxon>
        <taxon>Embryophyta</taxon>
        <taxon>Tracheophyta</taxon>
        <taxon>Spermatophyta</taxon>
        <taxon>Magnoliopsida</taxon>
        <taxon>eudicotyledons</taxon>
        <taxon>Gunneridae</taxon>
        <taxon>Pentapetalae</taxon>
        <taxon>rosids</taxon>
        <taxon>malvids</taxon>
        <taxon>Brassicales</taxon>
        <taxon>Brassicaceae</taxon>
        <taxon>Brassiceae</taxon>
        <taxon>Brassica</taxon>
    </lineage>
</organism>
<evidence type="ECO:0000313" key="2">
    <source>
        <dbReference type="EnsemblPlants" id="Bo5g082550.1"/>
    </source>
</evidence>